<proteinExistence type="inferred from homology"/>
<dbReference type="SUPFAM" id="SSF49452">
    <property type="entry name" value="Starch-binding domain-like"/>
    <property type="match status" value="2"/>
</dbReference>
<dbReference type="SMART" id="SM00642">
    <property type="entry name" value="Aamy"/>
    <property type="match status" value="1"/>
</dbReference>
<dbReference type="InterPro" id="IPR002044">
    <property type="entry name" value="CBM20"/>
</dbReference>
<feature type="domain" description="CBM20" evidence="6">
    <location>
        <begin position="613"/>
        <end position="715"/>
    </location>
</feature>
<keyword evidence="4" id="KW-0732">Signal</keyword>
<dbReference type="PANTHER" id="PTHR10357:SF215">
    <property type="entry name" value="ALPHA-AMYLASE 1"/>
    <property type="match status" value="1"/>
</dbReference>
<evidence type="ECO:0000313" key="8">
    <source>
        <dbReference type="Proteomes" id="UP000018227"/>
    </source>
</evidence>
<organism evidence="7 8">
    <name type="scientific">Catonella morbi ATCC 51271</name>
    <dbReference type="NCBI Taxonomy" id="592026"/>
    <lineage>
        <taxon>Bacteria</taxon>
        <taxon>Bacillati</taxon>
        <taxon>Bacillota</taxon>
        <taxon>Clostridia</taxon>
        <taxon>Lachnospirales</taxon>
        <taxon>Lachnospiraceae</taxon>
        <taxon>Catonella</taxon>
    </lineage>
</organism>
<reference evidence="7 8" key="1">
    <citation type="submission" date="2013-06" db="EMBL/GenBank/DDBJ databases">
        <authorList>
            <person name="Weinstock G."/>
            <person name="Sodergren E."/>
            <person name="Clifton S."/>
            <person name="Fulton L."/>
            <person name="Fulton B."/>
            <person name="Courtney L."/>
            <person name="Fronick C."/>
            <person name="Harrison M."/>
            <person name="Strong C."/>
            <person name="Farmer C."/>
            <person name="Delahaunty K."/>
            <person name="Markovic C."/>
            <person name="Hall O."/>
            <person name="Minx P."/>
            <person name="Tomlinson C."/>
            <person name="Mitreva M."/>
            <person name="Nelson J."/>
            <person name="Hou S."/>
            <person name="Wollam A."/>
            <person name="Pepin K.H."/>
            <person name="Johnson M."/>
            <person name="Bhonagiri V."/>
            <person name="Nash W.E."/>
            <person name="Warren W."/>
            <person name="Chinwalla A."/>
            <person name="Mardis E.R."/>
            <person name="Wilson R.K."/>
        </authorList>
    </citation>
    <scope>NUCLEOTIDE SEQUENCE [LARGE SCALE GENOMIC DNA]</scope>
    <source>
        <strain evidence="7 8">ATCC 51271</strain>
    </source>
</reference>
<dbReference type="PANTHER" id="PTHR10357">
    <property type="entry name" value="ALPHA-AMYLASE FAMILY MEMBER"/>
    <property type="match status" value="1"/>
</dbReference>
<dbReference type="Pfam" id="PF00686">
    <property type="entry name" value="CBM_20"/>
    <property type="match status" value="2"/>
</dbReference>
<dbReference type="SUPFAM" id="SSF51011">
    <property type="entry name" value="Glycosyl hydrolase domain"/>
    <property type="match status" value="1"/>
</dbReference>
<comment type="cofactor">
    <cofactor evidence="1">
        <name>Ca(2+)</name>
        <dbReference type="ChEBI" id="CHEBI:29108"/>
    </cofactor>
</comment>
<name>V2Z857_9FIRM</name>
<dbReference type="GO" id="GO:0046872">
    <property type="term" value="F:metal ion binding"/>
    <property type="evidence" value="ECO:0007669"/>
    <property type="project" value="UniProtKB-KW"/>
</dbReference>
<dbReference type="InterPro" id="IPR017853">
    <property type="entry name" value="GH"/>
</dbReference>
<dbReference type="Proteomes" id="UP000018227">
    <property type="component" value="Unassembled WGS sequence"/>
</dbReference>
<dbReference type="Gene3D" id="2.60.40.1180">
    <property type="entry name" value="Golgi alpha-mannosidase II"/>
    <property type="match status" value="1"/>
</dbReference>
<dbReference type="GO" id="GO:2001070">
    <property type="term" value="F:starch binding"/>
    <property type="evidence" value="ECO:0007669"/>
    <property type="project" value="InterPro"/>
</dbReference>
<evidence type="ECO:0000256" key="3">
    <source>
        <dbReference type="ARBA" id="ARBA00022723"/>
    </source>
</evidence>
<dbReference type="STRING" id="592026.GCWU0000282_001978"/>
<evidence type="ECO:0000256" key="5">
    <source>
        <dbReference type="ARBA" id="ARBA00022837"/>
    </source>
</evidence>
<dbReference type="InterPro" id="IPR006047">
    <property type="entry name" value="GH13_cat_dom"/>
</dbReference>
<keyword evidence="5" id="KW-0106">Calcium</keyword>
<dbReference type="PROSITE" id="PS51166">
    <property type="entry name" value="CBM20"/>
    <property type="match status" value="2"/>
</dbReference>
<dbReference type="InterPro" id="IPR013783">
    <property type="entry name" value="Ig-like_fold"/>
</dbReference>
<evidence type="ECO:0000313" key="7">
    <source>
        <dbReference type="EMBL" id="ESL03105.1"/>
    </source>
</evidence>
<feature type="domain" description="CBM20" evidence="6">
    <location>
        <begin position="511"/>
        <end position="612"/>
    </location>
</feature>
<protein>
    <submittedName>
        <fullName evidence="7">Alpha amylase, catalytic domain protein</fullName>
    </submittedName>
</protein>
<dbReference type="HOGENOM" id="CLU_006462_7_3_9"/>
<comment type="similarity">
    <text evidence="2">Belongs to the glycosyl hydrolase 13 family.</text>
</comment>
<evidence type="ECO:0000259" key="6">
    <source>
        <dbReference type="PROSITE" id="PS51166"/>
    </source>
</evidence>
<dbReference type="Gene3D" id="3.20.20.80">
    <property type="entry name" value="Glycosidases"/>
    <property type="match status" value="1"/>
</dbReference>
<gene>
    <name evidence="7" type="ORF">GCWU0000282_001978</name>
</gene>
<dbReference type="EMBL" id="ACIL03000013">
    <property type="protein sequence ID" value="ESL03105.1"/>
    <property type="molecule type" value="Genomic_DNA"/>
</dbReference>
<comment type="caution">
    <text evidence="7">The sequence shown here is derived from an EMBL/GenBank/DDBJ whole genome shotgun (WGS) entry which is preliminary data.</text>
</comment>
<dbReference type="SMART" id="SM01065">
    <property type="entry name" value="CBM_2"/>
    <property type="match status" value="2"/>
</dbReference>
<keyword evidence="3" id="KW-0479">Metal-binding</keyword>
<dbReference type="Gene3D" id="2.60.40.10">
    <property type="entry name" value="Immunoglobulins"/>
    <property type="match status" value="2"/>
</dbReference>
<keyword evidence="8" id="KW-1185">Reference proteome</keyword>
<dbReference type="SUPFAM" id="SSF51445">
    <property type="entry name" value="(Trans)glycosidases"/>
    <property type="match status" value="1"/>
</dbReference>
<evidence type="ECO:0000256" key="4">
    <source>
        <dbReference type="ARBA" id="ARBA00022729"/>
    </source>
</evidence>
<sequence>MTDRFYDGDITNNAKGEALRYQEATADDMAYMKGGDWQGIIEKISYIKGMGYTAIWISPITDPQLWSIPDENGVQGPTAYHGYHAYDVNRANRYFGTENPQESKKILKKLVDKCHEANIKVFFDIVPNHMGDFLKGIGDNAHYSSATVYKKGTQLQPAAPFNKPKWYHNLGDIDWNKEFPRTAESIQMMEDHDLSMLDDIDYDVPEAKQAMLEAMKNWYNYTGADGARIDAAKCMHPYDIHDLQKYLDVPTFGENFDMDVGFVSQWVGENGEVGMLDFPLFQAMVNSFAHGDSFNSNIKAVLDKDYLYGNNANEMMVFLDNHDRNRFLTEAGKNVKRLQNALTFLFTVRGNPIVFQGTEQNKGNMYDDLMIGLADTWNRWSMVKKDENGNVIEDYFNTNTDTYKLIAKLNKLKDTYPALSYGTQREMWSSENIYVFSRRVDSKKDEVICAFNNSNSSKSVYVSLRAESSIKPGTVLENVMDPNDRITVSQSNKIALNIEGNSNKIYKVSSNQKKTTVPVTFYVHGATTNFGENIYILGNIAELGNWSISDKIAPASCPTYPNWSISLNLPVGKKIEFKAVKYNGISMEWENGDNRNYIVPDSGGALSFSWNSKGVTELVPIKFIITNANTKLGESIYIVGNVDELGYWNVNMAAGPALCPNYPTWEAHIDVPVGKNIEWKAVKKGSNSSVVWQSGDNNIFTVPKNGVGEAICSWR</sequence>
<dbReference type="GO" id="GO:0005975">
    <property type="term" value="P:carbohydrate metabolic process"/>
    <property type="evidence" value="ECO:0007669"/>
    <property type="project" value="InterPro"/>
</dbReference>
<dbReference type="InterPro" id="IPR013784">
    <property type="entry name" value="Carb-bd-like_fold"/>
</dbReference>
<accession>V2Z857</accession>
<dbReference type="eggNOG" id="COG0366">
    <property type="taxonomic scope" value="Bacteria"/>
</dbReference>
<dbReference type="InterPro" id="IPR013780">
    <property type="entry name" value="Glyco_hydro_b"/>
</dbReference>
<evidence type="ECO:0000256" key="1">
    <source>
        <dbReference type="ARBA" id="ARBA00001913"/>
    </source>
</evidence>
<dbReference type="Pfam" id="PF00128">
    <property type="entry name" value="Alpha-amylase"/>
    <property type="match status" value="1"/>
</dbReference>
<dbReference type="AlphaFoldDB" id="V2Z857"/>
<evidence type="ECO:0000256" key="2">
    <source>
        <dbReference type="ARBA" id="ARBA00008061"/>
    </source>
</evidence>